<evidence type="ECO:0000256" key="3">
    <source>
        <dbReference type="ARBA" id="ARBA00022692"/>
    </source>
</evidence>
<feature type="transmembrane region" description="Helical" evidence="6">
    <location>
        <begin position="44"/>
        <end position="63"/>
    </location>
</feature>
<accession>A0A167M5H4</accession>
<sequence>MAKDSEHVFHHEDSIKPTMQNVMTESRMQAALLRENPRIFRKSFLKLYGCIFVGYLCSATNGFDSNTFGGLSAIPQFTEYFGITTKNQGLVAALYVIGNIAGFIFAGPCADTFGRRVGMAIGSAICVVGAVLQTAGKNLSMLMGGRFILGLGAVLVQTAGPSYVVEMSYPKYRAQLTGGYQACFFLGTIISTWLELLGQGREAEAKAILVKYHGDGDPDALVANLELQEMAEVIELDGSDKRWWDFRDLFRTRADRYLKTAGISSVSTQLLLNAIQTPVMTVAALCGLSVVHKYGRRKLLMISSAGMTVSMAIITACTAEQKGRPAVGGTGIAFLYIFLITFAIAWTPMQSLYPAEILAYNSRAKGMAYLVFMNNAVKVLNTYVPPIAIANSGWKYYLLYVIWDAFGIVVIYFFFIETRGWNLEEIEGLFNAKNPVQASLEKKKISVAHDGTILSVIHDV</sequence>
<keyword evidence="3 6" id="KW-0812">Transmembrane</keyword>
<evidence type="ECO:0000259" key="7">
    <source>
        <dbReference type="PROSITE" id="PS50850"/>
    </source>
</evidence>
<comment type="similarity">
    <text evidence="2">Belongs to the major facilitator superfamily. Sugar transporter (TC 2.A.1.1) family.</text>
</comment>
<dbReference type="EMBL" id="AZHD01000026">
    <property type="protein sequence ID" value="OAA53953.1"/>
    <property type="molecule type" value="Genomic_DNA"/>
</dbReference>
<dbReference type="InterPro" id="IPR020846">
    <property type="entry name" value="MFS_dom"/>
</dbReference>
<dbReference type="GO" id="GO:0005351">
    <property type="term" value="F:carbohydrate:proton symporter activity"/>
    <property type="evidence" value="ECO:0007669"/>
    <property type="project" value="TreeGrafter"/>
</dbReference>
<evidence type="ECO:0000256" key="4">
    <source>
        <dbReference type="ARBA" id="ARBA00022989"/>
    </source>
</evidence>
<comment type="caution">
    <text evidence="8">The sequence shown here is derived from an EMBL/GenBank/DDBJ whole genome shotgun (WGS) entry which is preliminary data.</text>
</comment>
<feature type="transmembrane region" description="Helical" evidence="6">
    <location>
        <begin position="298"/>
        <end position="319"/>
    </location>
</feature>
<name>A0A167M5H4_9HYPO</name>
<comment type="subcellular location">
    <subcellularLocation>
        <location evidence="1">Membrane</location>
        <topology evidence="1">Multi-pass membrane protein</topology>
    </subcellularLocation>
</comment>
<feature type="transmembrane region" description="Helical" evidence="6">
    <location>
        <begin position="366"/>
        <end position="384"/>
    </location>
</feature>
<feature type="transmembrane region" description="Helical" evidence="6">
    <location>
        <begin position="396"/>
        <end position="415"/>
    </location>
</feature>
<dbReference type="InterPro" id="IPR036259">
    <property type="entry name" value="MFS_trans_sf"/>
</dbReference>
<feature type="transmembrane region" description="Helical" evidence="6">
    <location>
        <begin position="117"/>
        <end position="135"/>
    </location>
</feature>
<dbReference type="InterPro" id="IPR005828">
    <property type="entry name" value="MFS_sugar_transport-like"/>
</dbReference>
<dbReference type="Pfam" id="PF00083">
    <property type="entry name" value="Sugar_tr"/>
    <property type="match status" value="2"/>
</dbReference>
<dbReference type="InterPro" id="IPR050360">
    <property type="entry name" value="MFS_Sugar_Transporters"/>
</dbReference>
<feature type="transmembrane region" description="Helical" evidence="6">
    <location>
        <begin position="147"/>
        <end position="165"/>
    </location>
</feature>
<dbReference type="Proteomes" id="UP000076874">
    <property type="component" value="Unassembled WGS sequence"/>
</dbReference>
<dbReference type="GO" id="GO:0016020">
    <property type="term" value="C:membrane"/>
    <property type="evidence" value="ECO:0007669"/>
    <property type="project" value="UniProtKB-SubCell"/>
</dbReference>
<keyword evidence="9" id="KW-1185">Reference proteome</keyword>
<feature type="transmembrane region" description="Helical" evidence="6">
    <location>
        <begin position="270"/>
        <end position="292"/>
    </location>
</feature>
<evidence type="ECO:0000313" key="8">
    <source>
        <dbReference type="EMBL" id="OAA53953.1"/>
    </source>
</evidence>
<evidence type="ECO:0000256" key="2">
    <source>
        <dbReference type="ARBA" id="ARBA00010992"/>
    </source>
</evidence>
<dbReference type="Gene3D" id="1.20.1250.20">
    <property type="entry name" value="MFS general substrate transporter like domains"/>
    <property type="match status" value="2"/>
</dbReference>
<evidence type="ECO:0000313" key="9">
    <source>
        <dbReference type="Proteomes" id="UP000076874"/>
    </source>
</evidence>
<protein>
    <submittedName>
        <fullName evidence="8">Major facilitator superfamily domain, general substrate transporter</fullName>
    </submittedName>
</protein>
<evidence type="ECO:0000256" key="1">
    <source>
        <dbReference type="ARBA" id="ARBA00004141"/>
    </source>
</evidence>
<dbReference type="AlphaFoldDB" id="A0A167M5H4"/>
<evidence type="ECO:0000256" key="5">
    <source>
        <dbReference type="ARBA" id="ARBA00023136"/>
    </source>
</evidence>
<dbReference type="PANTHER" id="PTHR48022:SF79">
    <property type="entry name" value="LACTOSE PERMEASE, PUTATIVE (AFU_ORTHOLOGUE AFUA_6G01860)-RELATED"/>
    <property type="match status" value="1"/>
</dbReference>
<dbReference type="PROSITE" id="PS50850">
    <property type="entry name" value="MFS"/>
    <property type="match status" value="1"/>
</dbReference>
<evidence type="ECO:0000256" key="6">
    <source>
        <dbReference type="SAM" id="Phobius"/>
    </source>
</evidence>
<feature type="domain" description="Major facilitator superfamily (MFS) profile" evidence="7">
    <location>
        <begin position="50"/>
        <end position="460"/>
    </location>
</feature>
<proteinExistence type="inferred from homology"/>
<dbReference type="OrthoDB" id="6133115at2759"/>
<gene>
    <name evidence="8" type="ORF">SPI_09160</name>
</gene>
<keyword evidence="5 6" id="KW-0472">Membrane</keyword>
<feature type="transmembrane region" description="Helical" evidence="6">
    <location>
        <begin position="90"/>
        <end position="110"/>
    </location>
</feature>
<dbReference type="SUPFAM" id="SSF103473">
    <property type="entry name" value="MFS general substrate transporter"/>
    <property type="match status" value="1"/>
</dbReference>
<reference evidence="8 9" key="1">
    <citation type="journal article" date="2016" name="Genome Biol. Evol.">
        <title>Divergent and convergent evolution of fungal pathogenicity.</title>
        <authorList>
            <person name="Shang Y."/>
            <person name="Xiao G."/>
            <person name="Zheng P."/>
            <person name="Cen K."/>
            <person name="Zhan S."/>
            <person name="Wang C."/>
        </authorList>
    </citation>
    <scope>NUCLEOTIDE SEQUENCE [LARGE SCALE GENOMIC DNA]</scope>
    <source>
        <strain evidence="8 9">RCEF 264</strain>
    </source>
</reference>
<organism evidence="8 9">
    <name type="scientific">Niveomyces insectorum RCEF 264</name>
    <dbReference type="NCBI Taxonomy" id="1081102"/>
    <lineage>
        <taxon>Eukaryota</taxon>
        <taxon>Fungi</taxon>
        <taxon>Dikarya</taxon>
        <taxon>Ascomycota</taxon>
        <taxon>Pezizomycotina</taxon>
        <taxon>Sordariomycetes</taxon>
        <taxon>Hypocreomycetidae</taxon>
        <taxon>Hypocreales</taxon>
        <taxon>Cordycipitaceae</taxon>
        <taxon>Niveomyces</taxon>
    </lineage>
</organism>
<keyword evidence="4 6" id="KW-1133">Transmembrane helix</keyword>
<feature type="transmembrane region" description="Helical" evidence="6">
    <location>
        <begin position="326"/>
        <end position="346"/>
    </location>
</feature>
<dbReference type="PANTHER" id="PTHR48022">
    <property type="entry name" value="PLASTIDIC GLUCOSE TRANSPORTER 4"/>
    <property type="match status" value="1"/>
</dbReference>